<dbReference type="AlphaFoldDB" id="A0A9Q8L8G5"/>
<dbReference type="Gene3D" id="3.30.810.10">
    <property type="entry name" value="2-Layer Sandwich"/>
    <property type="match status" value="1"/>
</dbReference>
<dbReference type="GeneID" id="71980266"/>
<dbReference type="Gene3D" id="3.30.800.10">
    <property type="entry name" value="Phosphatidylinositol Phosphate Kinase II Beta"/>
    <property type="match status" value="1"/>
</dbReference>
<dbReference type="SMART" id="SM00330">
    <property type="entry name" value="PIPKc"/>
    <property type="match status" value="1"/>
</dbReference>
<dbReference type="GO" id="GO:0046854">
    <property type="term" value="P:phosphatidylinositol phosphate biosynthetic process"/>
    <property type="evidence" value="ECO:0007669"/>
    <property type="project" value="TreeGrafter"/>
</dbReference>
<dbReference type="KEGG" id="ffu:CLAFUR5_00388"/>
<dbReference type="GO" id="GO:0016308">
    <property type="term" value="F:1-phosphatidylinositol-4-phosphate 5-kinase activity"/>
    <property type="evidence" value="ECO:0007669"/>
    <property type="project" value="TreeGrafter"/>
</dbReference>
<keyword evidence="5" id="KW-1185">Reference proteome</keyword>
<dbReference type="SUPFAM" id="SSF56104">
    <property type="entry name" value="SAICAR synthase-like"/>
    <property type="match status" value="1"/>
</dbReference>
<evidence type="ECO:0000256" key="1">
    <source>
        <dbReference type="PROSITE-ProRule" id="PRU00781"/>
    </source>
</evidence>
<feature type="region of interest" description="Disordered" evidence="2">
    <location>
        <begin position="259"/>
        <end position="283"/>
    </location>
</feature>
<dbReference type="PANTHER" id="PTHR23086:SF126">
    <property type="entry name" value="PIPK DOMAIN-CONTAINING PROTEIN"/>
    <property type="match status" value="1"/>
</dbReference>
<evidence type="ECO:0000313" key="4">
    <source>
        <dbReference type="EMBL" id="UJO12717.1"/>
    </source>
</evidence>
<proteinExistence type="predicted"/>
<reference evidence="4" key="2">
    <citation type="journal article" date="2022" name="Microb. Genom.">
        <title>A chromosome-scale genome assembly of the tomato pathogen Cladosporium fulvum reveals a compartmentalized genome architecture and the presence of a dispensable chromosome.</title>
        <authorList>
            <person name="Zaccaron A.Z."/>
            <person name="Chen L.H."/>
            <person name="Samaras A."/>
            <person name="Stergiopoulos I."/>
        </authorList>
    </citation>
    <scope>NUCLEOTIDE SEQUENCE</scope>
    <source>
        <strain evidence="4">Race5_Kim</strain>
    </source>
</reference>
<feature type="domain" description="PIPK" evidence="3">
    <location>
        <begin position="1"/>
        <end position="352"/>
    </location>
</feature>
<dbReference type="InterPro" id="IPR027483">
    <property type="entry name" value="PInositol-4-P-4/5-kinase_C_sf"/>
</dbReference>
<dbReference type="PANTHER" id="PTHR23086">
    <property type="entry name" value="PHOSPHATIDYLINOSITOL-4-PHOSPHATE 5-KINASE"/>
    <property type="match status" value="1"/>
</dbReference>
<evidence type="ECO:0000256" key="2">
    <source>
        <dbReference type="SAM" id="MobiDB-lite"/>
    </source>
</evidence>
<keyword evidence="1" id="KW-0808">Transferase</keyword>
<dbReference type="Proteomes" id="UP000756132">
    <property type="component" value="Chromosome 1"/>
</dbReference>
<reference evidence="4" key="1">
    <citation type="submission" date="2021-12" db="EMBL/GenBank/DDBJ databases">
        <authorList>
            <person name="Zaccaron A."/>
            <person name="Stergiopoulos I."/>
        </authorList>
    </citation>
    <scope>NUCLEOTIDE SEQUENCE</scope>
    <source>
        <strain evidence="4">Race5_Kim</strain>
    </source>
</reference>
<dbReference type="OMA" id="GDMGYSG"/>
<dbReference type="RefSeq" id="XP_047757083.1">
    <property type="nucleotide sequence ID" value="XM_047899536.1"/>
</dbReference>
<dbReference type="InterPro" id="IPR002498">
    <property type="entry name" value="PInositol-4-P-4/5-kinase_core"/>
</dbReference>
<dbReference type="GO" id="GO:0005524">
    <property type="term" value="F:ATP binding"/>
    <property type="evidence" value="ECO:0007669"/>
    <property type="project" value="UniProtKB-UniRule"/>
</dbReference>
<gene>
    <name evidence="4" type="ORF">CLAFUR5_00388</name>
</gene>
<protein>
    <recommendedName>
        <fullName evidence="3">PIPK domain-containing protein</fullName>
    </recommendedName>
</protein>
<evidence type="ECO:0000259" key="3">
    <source>
        <dbReference type="PROSITE" id="PS51455"/>
    </source>
</evidence>
<name>A0A9Q8L8G5_PASFU</name>
<sequence>MAEGRREKVIARSVTHSILHSDEKRKSIVKRLPAVFYLYWLNFDCVRHDLFKELRGLWHVSEDDYKKSFGADDNETAALKPMGDMGYSGSTFFSTSDSRNLVKSIPRHFEYSFFKDDLLLPYAEYMQANPASLLIRITDFLQCMQWSVGAILGLAPSHHIVMENILYGQDQDTSRWENYDLKPMSYFYPERDVAGGVLTSEATKSKLADDFNDKITLSLDDAEGFKLQLEKDTALLAKCNAVDYSLFLVRIPYSKSADPSSSAGVGTIQPEGPPFTPPEPPSWRTGVRSADGKYIYRAAILDFFWSKHKVHAKAMEGLINAYNMVDKKGHMSVTTDAPEYRDRFTKMCTDMIEVSQAENPFADTV</sequence>
<dbReference type="OrthoDB" id="70770at2759"/>
<accession>A0A9Q8L8G5</accession>
<keyword evidence="1" id="KW-0067">ATP-binding</keyword>
<dbReference type="GO" id="GO:0005886">
    <property type="term" value="C:plasma membrane"/>
    <property type="evidence" value="ECO:0007669"/>
    <property type="project" value="TreeGrafter"/>
</dbReference>
<dbReference type="PROSITE" id="PS51455">
    <property type="entry name" value="PIPK"/>
    <property type="match status" value="1"/>
</dbReference>
<evidence type="ECO:0000313" key="5">
    <source>
        <dbReference type="Proteomes" id="UP000756132"/>
    </source>
</evidence>
<dbReference type="EMBL" id="CP090163">
    <property type="protein sequence ID" value="UJO12717.1"/>
    <property type="molecule type" value="Genomic_DNA"/>
</dbReference>
<feature type="compositionally biased region" description="Pro residues" evidence="2">
    <location>
        <begin position="271"/>
        <end position="281"/>
    </location>
</feature>
<dbReference type="InterPro" id="IPR027484">
    <property type="entry name" value="PInositol-4-P-5-kinase_N"/>
</dbReference>
<keyword evidence="1" id="KW-0418">Kinase</keyword>
<organism evidence="4 5">
    <name type="scientific">Passalora fulva</name>
    <name type="common">Tomato leaf mold</name>
    <name type="synonym">Cladosporium fulvum</name>
    <dbReference type="NCBI Taxonomy" id="5499"/>
    <lineage>
        <taxon>Eukaryota</taxon>
        <taxon>Fungi</taxon>
        <taxon>Dikarya</taxon>
        <taxon>Ascomycota</taxon>
        <taxon>Pezizomycotina</taxon>
        <taxon>Dothideomycetes</taxon>
        <taxon>Dothideomycetidae</taxon>
        <taxon>Mycosphaerellales</taxon>
        <taxon>Mycosphaerellaceae</taxon>
        <taxon>Fulvia</taxon>
    </lineage>
</organism>
<dbReference type="Pfam" id="PF01504">
    <property type="entry name" value="PIP5K"/>
    <property type="match status" value="1"/>
</dbReference>
<dbReference type="InterPro" id="IPR023610">
    <property type="entry name" value="PInositol-4/5-P-5/4-kinase"/>
</dbReference>
<keyword evidence="1" id="KW-0547">Nucleotide-binding</keyword>